<evidence type="ECO:0000256" key="1">
    <source>
        <dbReference type="SAM" id="MobiDB-lite"/>
    </source>
</evidence>
<feature type="compositionally biased region" description="Low complexity" evidence="1">
    <location>
        <begin position="84"/>
        <end position="104"/>
    </location>
</feature>
<feature type="region of interest" description="Disordered" evidence="1">
    <location>
        <begin position="76"/>
        <end position="104"/>
    </location>
</feature>
<accession>A0A6A6P9Z0</accession>
<dbReference type="Pfam" id="PF11326">
    <property type="entry name" value="PANTS-like"/>
    <property type="match status" value="1"/>
</dbReference>
<name>A0A6A6P9Z0_9PEZI</name>
<dbReference type="AlphaFoldDB" id="A0A6A6P9Z0"/>
<sequence length="209" mass="23403">MAWWRFWADPPATQDGSNGAAQSSAELAALSATTLTNRHPAEQRDTTMKPDVSPRKENDTIDSDVEAFLAELAADDLSDPTARQASSPKASSTKQSSTPQPSSALAESLLPTTMSCRQAFDQAFYCQSVGGQFNNVYRYGGLRDCAENWSAWMFCMRTRSQPEKQRRELIREHYRQRAEKYRTGPSSEDVWEARTELVQAAFHKDPDAL</sequence>
<evidence type="ECO:0000313" key="3">
    <source>
        <dbReference type="Proteomes" id="UP000799766"/>
    </source>
</evidence>
<feature type="compositionally biased region" description="Basic and acidic residues" evidence="1">
    <location>
        <begin position="39"/>
        <end position="59"/>
    </location>
</feature>
<keyword evidence="3" id="KW-1185">Reference proteome</keyword>
<organism evidence="2 3">
    <name type="scientific">Lineolata rhizophorae</name>
    <dbReference type="NCBI Taxonomy" id="578093"/>
    <lineage>
        <taxon>Eukaryota</taxon>
        <taxon>Fungi</taxon>
        <taxon>Dikarya</taxon>
        <taxon>Ascomycota</taxon>
        <taxon>Pezizomycotina</taxon>
        <taxon>Dothideomycetes</taxon>
        <taxon>Dothideomycetes incertae sedis</taxon>
        <taxon>Lineolatales</taxon>
        <taxon>Lineolataceae</taxon>
        <taxon>Lineolata</taxon>
    </lineage>
</organism>
<dbReference type="InterPro" id="IPR021475">
    <property type="entry name" value="Pants/Emi1-like"/>
</dbReference>
<evidence type="ECO:0000313" key="2">
    <source>
        <dbReference type="EMBL" id="KAF2460622.1"/>
    </source>
</evidence>
<proteinExistence type="predicted"/>
<feature type="non-terminal residue" evidence="2">
    <location>
        <position position="209"/>
    </location>
</feature>
<gene>
    <name evidence="2" type="ORF">BDY21DRAFT_335916</name>
</gene>
<evidence type="ECO:0008006" key="4">
    <source>
        <dbReference type="Google" id="ProtNLM"/>
    </source>
</evidence>
<dbReference type="PANTHER" id="PTHR28052">
    <property type="entry name" value="UPF0545 PROTEIN C22ORF39"/>
    <property type="match status" value="1"/>
</dbReference>
<reference evidence="2" key="1">
    <citation type="journal article" date="2020" name="Stud. Mycol.">
        <title>101 Dothideomycetes genomes: a test case for predicting lifestyles and emergence of pathogens.</title>
        <authorList>
            <person name="Haridas S."/>
            <person name="Albert R."/>
            <person name="Binder M."/>
            <person name="Bloem J."/>
            <person name="Labutti K."/>
            <person name="Salamov A."/>
            <person name="Andreopoulos B."/>
            <person name="Baker S."/>
            <person name="Barry K."/>
            <person name="Bills G."/>
            <person name="Bluhm B."/>
            <person name="Cannon C."/>
            <person name="Castanera R."/>
            <person name="Culley D."/>
            <person name="Daum C."/>
            <person name="Ezra D."/>
            <person name="Gonzalez J."/>
            <person name="Henrissat B."/>
            <person name="Kuo A."/>
            <person name="Liang C."/>
            <person name="Lipzen A."/>
            <person name="Lutzoni F."/>
            <person name="Magnuson J."/>
            <person name="Mondo S."/>
            <person name="Nolan M."/>
            <person name="Ohm R."/>
            <person name="Pangilinan J."/>
            <person name="Park H.-J."/>
            <person name="Ramirez L."/>
            <person name="Alfaro M."/>
            <person name="Sun H."/>
            <person name="Tritt A."/>
            <person name="Yoshinaga Y."/>
            <person name="Zwiers L.-H."/>
            <person name="Turgeon B."/>
            <person name="Goodwin S."/>
            <person name="Spatafora J."/>
            <person name="Crous P."/>
            <person name="Grigoriev I."/>
        </authorList>
    </citation>
    <scope>NUCLEOTIDE SEQUENCE</scope>
    <source>
        <strain evidence="2">ATCC 16933</strain>
    </source>
</reference>
<protein>
    <recommendedName>
        <fullName evidence="4">Early meiotic induction protein 1</fullName>
    </recommendedName>
</protein>
<dbReference type="PANTHER" id="PTHR28052:SF1">
    <property type="entry name" value="UPF0545 PROTEIN C22ORF39"/>
    <property type="match status" value="1"/>
</dbReference>
<dbReference type="OrthoDB" id="2017405at2759"/>
<feature type="region of interest" description="Disordered" evidence="1">
    <location>
        <begin position="1"/>
        <end position="62"/>
    </location>
</feature>
<dbReference type="Proteomes" id="UP000799766">
    <property type="component" value="Unassembled WGS sequence"/>
</dbReference>
<dbReference type="EMBL" id="MU001673">
    <property type="protein sequence ID" value="KAF2460622.1"/>
    <property type="molecule type" value="Genomic_DNA"/>
</dbReference>
<feature type="compositionally biased region" description="Low complexity" evidence="1">
    <location>
        <begin position="20"/>
        <end position="36"/>
    </location>
</feature>